<accession>A0A3Q2V2X9</accession>
<evidence type="ECO:0000313" key="2">
    <source>
        <dbReference type="Ensembl" id="ENSHBUP00000005202.1"/>
    </source>
</evidence>
<dbReference type="InterPro" id="IPR036397">
    <property type="entry name" value="RNaseH_sf"/>
</dbReference>
<dbReference type="Proteomes" id="UP000264840">
    <property type="component" value="Unplaced"/>
</dbReference>
<feature type="region of interest" description="Disordered" evidence="1">
    <location>
        <begin position="83"/>
        <end position="108"/>
    </location>
</feature>
<name>A0A3Q2V2X9_HAPBU</name>
<proteinExistence type="predicted"/>
<dbReference type="STRING" id="8153.ENSHBUP00000005202"/>
<sequence>MEKISNDHLSSLFCSSIQDLAPYEVDSYDKGGELALNYMGGVVNNRKTVGTVVTINIINNSTCKIPLLKNAHVQEHPEFVSEHLKDSGAGRRSLASTQPTVFGGRDNMTQRTSSKYVKHGIGNIMLWGCFSARCKGRLHHSEGPMKAMQGRPPSCSAGGVSQDITHGDICTEATSDCNL</sequence>
<organism evidence="2 3">
    <name type="scientific">Haplochromis burtoni</name>
    <name type="common">Burton's mouthbrooder</name>
    <name type="synonym">Chromis burtoni</name>
    <dbReference type="NCBI Taxonomy" id="8153"/>
    <lineage>
        <taxon>Eukaryota</taxon>
        <taxon>Metazoa</taxon>
        <taxon>Chordata</taxon>
        <taxon>Craniata</taxon>
        <taxon>Vertebrata</taxon>
        <taxon>Euteleostomi</taxon>
        <taxon>Actinopterygii</taxon>
        <taxon>Neopterygii</taxon>
        <taxon>Teleostei</taxon>
        <taxon>Neoteleostei</taxon>
        <taxon>Acanthomorphata</taxon>
        <taxon>Ovalentaria</taxon>
        <taxon>Cichlomorphae</taxon>
        <taxon>Cichliformes</taxon>
        <taxon>Cichlidae</taxon>
        <taxon>African cichlids</taxon>
        <taxon>Pseudocrenilabrinae</taxon>
        <taxon>Haplochromini</taxon>
        <taxon>Haplochromis</taxon>
    </lineage>
</organism>
<dbReference type="Ensembl" id="ENSHBUT00000007392.1">
    <property type="protein sequence ID" value="ENSHBUP00000005202.1"/>
    <property type="gene ID" value="ENSHBUG00000006591.1"/>
</dbReference>
<keyword evidence="3" id="KW-1185">Reference proteome</keyword>
<dbReference type="GO" id="GO:0003676">
    <property type="term" value="F:nucleic acid binding"/>
    <property type="evidence" value="ECO:0007669"/>
    <property type="project" value="InterPro"/>
</dbReference>
<evidence type="ECO:0000256" key="1">
    <source>
        <dbReference type="SAM" id="MobiDB-lite"/>
    </source>
</evidence>
<dbReference type="GeneTree" id="ENSGT01110000268333"/>
<dbReference type="Gene3D" id="3.30.420.10">
    <property type="entry name" value="Ribonuclease H-like superfamily/Ribonuclease H"/>
    <property type="match status" value="1"/>
</dbReference>
<evidence type="ECO:0000313" key="3">
    <source>
        <dbReference type="Proteomes" id="UP000264840"/>
    </source>
</evidence>
<protein>
    <submittedName>
        <fullName evidence="2">Uncharacterized protein</fullName>
    </submittedName>
</protein>
<dbReference type="AlphaFoldDB" id="A0A3Q2V2X9"/>
<reference evidence="2" key="2">
    <citation type="submission" date="2025-09" db="UniProtKB">
        <authorList>
            <consortium name="Ensembl"/>
        </authorList>
    </citation>
    <scope>IDENTIFICATION</scope>
</reference>
<reference evidence="2" key="1">
    <citation type="submission" date="2025-08" db="UniProtKB">
        <authorList>
            <consortium name="Ensembl"/>
        </authorList>
    </citation>
    <scope>IDENTIFICATION</scope>
</reference>